<dbReference type="Gene3D" id="3.40.50.1820">
    <property type="entry name" value="alpha/beta hydrolase"/>
    <property type="match status" value="1"/>
</dbReference>
<proteinExistence type="predicted"/>
<dbReference type="InterPro" id="IPR029058">
    <property type="entry name" value="AB_hydrolase_fold"/>
</dbReference>
<dbReference type="InterPro" id="IPR022742">
    <property type="entry name" value="Hydrolase_4"/>
</dbReference>
<evidence type="ECO:0000313" key="2">
    <source>
        <dbReference type="EMBL" id="CAA0841031.1"/>
    </source>
</evidence>
<dbReference type="InterPro" id="IPR051044">
    <property type="entry name" value="MAG_DAG_Lipase"/>
</dbReference>
<dbReference type="GO" id="GO:0016787">
    <property type="term" value="F:hydrolase activity"/>
    <property type="evidence" value="ECO:0007669"/>
    <property type="project" value="UniProtKB-ARBA"/>
</dbReference>
<dbReference type="SUPFAM" id="SSF53474">
    <property type="entry name" value="alpha/beta-Hydrolases"/>
    <property type="match status" value="1"/>
</dbReference>
<evidence type="ECO:0000259" key="1">
    <source>
        <dbReference type="Pfam" id="PF12146"/>
    </source>
</evidence>
<dbReference type="OrthoDB" id="2498029at2759"/>
<keyword evidence="3" id="KW-1185">Reference proteome</keyword>
<dbReference type="AlphaFoldDB" id="A0A9N7RQU4"/>
<dbReference type="InterPro" id="IPR000073">
    <property type="entry name" value="AB_hydrolase_1"/>
</dbReference>
<protein>
    <submittedName>
        <fullName evidence="2">Alpha/beta-Hydrolases superfamily protein</fullName>
    </submittedName>
</protein>
<dbReference type="FunFam" id="3.40.50.1820:FF:000036">
    <property type="entry name" value="Alpha/beta-Hydrolases superfamily protein"/>
    <property type="match status" value="1"/>
</dbReference>
<dbReference type="EMBL" id="CACSLK010034050">
    <property type="protein sequence ID" value="CAA0841031.1"/>
    <property type="molecule type" value="Genomic_DNA"/>
</dbReference>
<name>A0A9N7RQU4_STRHE</name>
<dbReference type="PRINTS" id="PR00111">
    <property type="entry name" value="ABHYDROLASE"/>
</dbReference>
<organism evidence="2 3">
    <name type="scientific">Striga hermonthica</name>
    <name type="common">Purple witchweed</name>
    <name type="synonym">Buchnera hermonthica</name>
    <dbReference type="NCBI Taxonomy" id="68872"/>
    <lineage>
        <taxon>Eukaryota</taxon>
        <taxon>Viridiplantae</taxon>
        <taxon>Streptophyta</taxon>
        <taxon>Embryophyta</taxon>
        <taxon>Tracheophyta</taxon>
        <taxon>Spermatophyta</taxon>
        <taxon>Magnoliopsida</taxon>
        <taxon>eudicotyledons</taxon>
        <taxon>Gunneridae</taxon>
        <taxon>Pentapetalae</taxon>
        <taxon>asterids</taxon>
        <taxon>lamiids</taxon>
        <taxon>Lamiales</taxon>
        <taxon>Orobanchaceae</taxon>
        <taxon>Buchnereae</taxon>
        <taxon>Striga</taxon>
    </lineage>
</organism>
<comment type="caution">
    <text evidence="2">The sequence shown here is derived from an EMBL/GenBank/DDBJ whole genome shotgun (WGS) entry which is preliminary data.</text>
</comment>
<dbReference type="Pfam" id="PF12146">
    <property type="entry name" value="Hydrolase_4"/>
    <property type="match status" value="1"/>
</dbReference>
<feature type="domain" description="Serine aminopeptidase S33" evidence="1">
    <location>
        <begin position="30"/>
        <end position="268"/>
    </location>
</feature>
<dbReference type="Proteomes" id="UP001153555">
    <property type="component" value="Unassembled WGS sequence"/>
</dbReference>
<accession>A0A9N7RQU4</accession>
<reference evidence="2" key="1">
    <citation type="submission" date="2019-12" db="EMBL/GenBank/DDBJ databases">
        <authorList>
            <person name="Scholes J."/>
        </authorList>
    </citation>
    <scope>NUCLEOTIDE SEQUENCE</scope>
</reference>
<gene>
    <name evidence="2" type="ORF">SHERM_07066</name>
</gene>
<evidence type="ECO:0000313" key="3">
    <source>
        <dbReference type="Proteomes" id="UP001153555"/>
    </source>
</evidence>
<dbReference type="PANTHER" id="PTHR11614">
    <property type="entry name" value="PHOSPHOLIPASE-RELATED"/>
    <property type="match status" value="1"/>
</dbReference>
<sequence>MNNVNYKEEHIVNSRGVKLFTCRWAPADVDPKALIFLCHGYGMECSISMRAGCATRLVEAGYEVHGIDCEGHGKSSGLQGLVTNFDDLVDDLSEHFTNISERRENRGKMRILLGESMGGAMVLRLHLKKPDYWDGGILVAPMCKIADDIRPNPLVIKILIALSRVIPTWRLTPTPDIINKAIRDPQVVKEVRSNPYTYKGLPRLQTAHQLFKVSMDLETRLHGVSLPFIVLHGEDDKVTDPSVSRVLYESARSSDKTFKLYPGMWHSLSYGELPENIDTVFSDVFQWLDRKSAARNAQLEEQKKFGNDQNSLEIGSK</sequence>